<dbReference type="PROSITE" id="PS51186">
    <property type="entry name" value="GNAT"/>
    <property type="match status" value="1"/>
</dbReference>
<name>A0A5S9MRH6_9GAMM</name>
<keyword evidence="3" id="KW-1185">Reference proteome</keyword>
<accession>A0A5S9MRH6</accession>
<dbReference type="AlphaFoldDB" id="A0A5S9MRH6"/>
<dbReference type="EMBL" id="CACSIO010000001">
    <property type="protein sequence ID" value="CAA0078734.1"/>
    <property type="molecule type" value="Genomic_DNA"/>
</dbReference>
<reference evidence="2 3" key="1">
    <citation type="submission" date="2019-11" db="EMBL/GenBank/DDBJ databases">
        <authorList>
            <person name="Holert J."/>
        </authorList>
    </citation>
    <scope>NUCLEOTIDE SEQUENCE [LARGE SCALE GENOMIC DNA]</scope>
    <source>
        <strain evidence="2">SB11_3</strain>
    </source>
</reference>
<dbReference type="OrthoDB" id="7057833at2"/>
<gene>
    <name evidence="2" type="ORF">OPDIPICF_00032</name>
</gene>
<feature type="domain" description="N-acetyltransferase" evidence="1">
    <location>
        <begin position="51"/>
        <end position="195"/>
    </location>
</feature>
<dbReference type="SUPFAM" id="SSF55729">
    <property type="entry name" value="Acyl-CoA N-acyltransferases (Nat)"/>
    <property type="match status" value="1"/>
</dbReference>
<proteinExistence type="predicted"/>
<dbReference type="PANTHER" id="PTHR42791:SF1">
    <property type="entry name" value="N-ACETYLTRANSFERASE DOMAIN-CONTAINING PROTEIN"/>
    <property type="match status" value="1"/>
</dbReference>
<dbReference type="PANTHER" id="PTHR42791">
    <property type="entry name" value="GNAT FAMILY ACETYLTRANSFERASE"/>
    <property type="match status" value="1"/>
</dbReference>
<evidence type="ECO:0000259" key="1">
    <source>
        <dbReference type="PROSITE" id="PS51186"/>
    </source>
</evidence>
<dbReference type="Pfam" id="PF13508">
    <property type="entry name" value="Acetyltransf_7"/>
    <property type="match status" value="1"/>
</dbReference>
<dbReference type="CDD" id="cd04301">
    <property type="entry name" value="NAT_SF"/>
    <property type="match status" value="1"/>
</dbReference>
<sequence length="197" mass="21690">MTDTLSIRAALSADMQEIEQTLLLGFATDPLFRFLWPKASSYLSIAEGFTMTGRASVHGGHAKIAGDFSGVCLWLPPGVKADEDAFAAFFDGTSLTPTQINDITENHEALARCKPIEPFWYLSLLAIDPACQNLGIGSALMKHTLRELDEINALTYLVSSNPRNLSFYRSHGFKQVTTIKTGCMPEMFPMLRQPKNG</sequence>
<dbReference type="InterPro" id="IPR000182">
    <property type="entry name" value="GNAT_dom"/>
</dbReference>
<evidence type="ECO:0000313" key="2">
    <source>
        <dbReference type="EMBL" id="CAA0078734.1"/>
    </source>
</evidence>
<organism evidence="2 3">
    <name type="scientific">BD1-7 clade bacterium</name>
    <dbReference type="NCBI Taxonomy" id="2029982"/>
    <lineage>
        <taxon>Bacteria</taxon>
        <taxon>Pseudomonadati</taxon>
        <taxon>Pseudomonadota</taxon>
        <taxon>Gammaproteobacteria</taxon>
        <taxon>Cellvibrionales</taxon>
        <taxon>Spongiibacteraceae</taxon>
        <taxon>BD1-7 clade</taxon>
    </lineage>
</organism>
<dbReference type="Gene3D" id="3.40.630.30">
    <property type="match status" value="1"/>
</dbReference>
<dbReference type="InterPro" id="IPR016181">
    <property type="entry name" value="Acyl_CoA_acyltransferase"/>
</dbReference>
<protein>
    <recommendedName>
        <fullName evidence="1">N-acetyltransferase domain-containing protein</fullName>
    </recommendedName>
</protein>
<dbReference type="InterPro" id="IPR052523">
    <property type="entry name" value="Trichothecene_AcTrans"/>
</dbReference>
<dbReference type="GO" id="GO:0016747">
    <property type="term" value="F:acyltransferase activity, transferring groups other than amino-acyl groups"/>
    <property type="evidence" value="ECO:0007669"/>
    <property type="project" value="InterPro"/>
</dbReference>
<dbReference type="Proteomes" id="UP000441399">
    <property type="component" value="Unassembled WGS sequence"/>
</dbReference>
<evidence type="ECO:0000313" key="3">
    <source>
        <dbReference type="Proteomes" id="UP000441399"/>
    </source>
</evidence>